<sequence length="277" mass="31401">MGPQAVFLLTISITYGISSLYSHNNDDGGDLELTILHTNDVHSRFLSFNQNVQPCTEKNRLHNKCWGGAARLATAVKKFRQLYKNAILLDAGDQFQGSIWFTTLKWAPIAAYMNKLNYTAMAIGNHEFDDGDQLLADFASNVNFPMINSNIDASESKSLNGTFVPYILKTIGEKTIGFLGTTASETTEISRPSRQVKFMDEIDSLNSLIQKLKKEHEVDKFIILSHSGIQRDVEMCNQTYILITPSKLKVRHFKSYSWMNFTQIYQMIPILLINKFP</sequence>
<feature type="domain" description="Calcineurin-like phosphoesterase" evidence="4">
    <location>
        <begin position="33"/>
        <end position="230"/>
    </location>
</feature>
<feature type="chain" id="PRO_5037663694" description="5'-nucleotidase" evidence="3">
    <location>
        <begin position="20"/>
        <end position="277"/>
    </location>
</feature>
<dbReference type="WBParaSite" id="nRc.2.0.1.t12885-RA">
    <property type="protein sequence ID" value="nRc.2.0.1.t12885-RA"/>
    <property type="gene ID" value="nRc.2.0.1.g12885"/>
</dbReference>
<dbReference type="Pfam" id="PF00149">
    <property type="entry name" value="Metallophos"/>
    <property type="match status" value="1"/>
</dbReference>
<evidence type="ECO:0000256" key="3">
    <source>
        <dbReference type="SAM" id="SignalP"/>
    </source>
</evidence>
<keyword evidence="5" id="KW-1185">Reference proteome</keyword>
<dbReference type="InterPro" id="IPR029052">
    <property type="entry name" value="Metallo-depent_PP-like"/>
</dbReference>
<evidence type="ECO:0000259" key="4">
    <source>
        <dbReference type="Pfam" id="PF00149"/>
    </source>
</evidence>
<dbReference type="GO" id="GO:0008253">
    <property type="term" value="F:5'-nucleotidase activity"/>
    <property type="evidence" value="ECO:0007669"/>
    <property type="project" value="UniProtKB-EC"/>
</dbReference>
<feature type="signal peptide" evidence="3">
    <location>
        <begin position="1"/>
        <end position="19"/>
    </location>
</feature>
<dbReference type="InterPro" id="IPR006146">
    <property type="entry name" value="5'-Nucleotdase_CS"/>
</dbReference>
<organism evidence="5 6">
    <name type="scientific">Romanomermis culicivorax</name>
    <name type="common">Nematode worm</name>
    <dbReference type="NCBI Taxonomy" id="13658"/>
    <lineage>
        <taxon>Eukaryota</taxon>
        <taxon>Metazoa</taxon>
        <taxon>Ecdysozoa</taxon>
        <taxon>Nematoda</taxon>
        <taxon>Enoplea</taxon>
        <taxon>Dorylaimia</taxon>
        <taxon>Mermithida</taxon>
        <taxon>Mermithoidea</taxon>
        <taxon>Mermithidae</taxon>
        <taxon>Romanomermis</taxon>
    </lineage>
</organism>
<dbReference type="Proteomes" id="UP000887565">
    <property type="component" value="Unplaced"/>
</dbReference>
<dbReference type="PRINTS" id="PR01607">
    <property type="entry name" value="APYRASEFAMLY"/>
</dbReference>
<keyword evidence="3" id="KW-0732">Signal</keyword>
<evidence type="ECO:0000256" key="1">
    <source>
        <dbReference type="ARBA" id="ARBA00000815"/>
    </source>
</evidence>
<evidence type="ECO:0000313" key="6">
    <source>
        <dbReference type="WBParaSite" id="nRc.2.0.1.t12885-RA"/>
    </source>
</evidence>
<dbReference type="AlphaFoldDB" id="A0A915IFF6"/>
<reference evidence="6" key="1">
    <citation type="submission" date="2022-11" db="UniProtKB">
        <authorList>
            <consortium name="WormBaseParasite"/>
        </authorList>
    </citation>
    <scope>IDENTIFICATION</scope>
</reference>
<dbReference type="PROSITE" id="PS00785">
    <property type="entry name" value="5_NUCLEOTIDASE_1"/>
    <property type="match status" value="1"/>
</dbReference>
<dbReference type="PANTHER" id="PTHR11575:SF24">
    <property type="entry name" value="5'-NUCLEOTIDASE"/>
    <property type="match status" value="1"/>
</dbReference>
<dbReference type="Gene3D" id="3.60.21.10">
    <property type="match status" value="1"/>
</dbReference>
<proteinExistence type="predicted"/>
<comment type="catalytic activity">
    <reaction evidence="1">
        <text>a ribonucleoside 5'-phosphate + H2O = a ribonucleoside + phosphate</text>
        <dbReference type="Rhea" id="RHEA:12484"/>
        <dbReference type="ChEBI" id="CHEBI:15377"/>
        <dbReference type="ChEBI" id="CHEBI:18254"/>
        <dbReference type="ChEBI" id="CHEBI:43474"/>
        <dbReference type="ChEBI" id="CHEBI:58043"/>
        <dbReference type="EC" id="3.1.3.5"/>
    </reaction>
</comment>
<dbReference type="InterPro" id="IPR004843">
    <property type="entry name" value="Calcineurin-like_PHP"/>
</dbReference>
<dbReference type="InterPro" id="IPR006179">
    <property type="entry name" value="5_nucleotidase/apyrase"/>
</dbReference>
<dbReference type="EC" id="3.1.3.5" evidence="2"/>
<dbReference type="SUPFAM" id="SSF56300">
    <property type="entry name" value="Metallo-dependent phosphatases"/>
    <property type="match status" value="1"/>
</dbReference>
<evidence type="ECO:0000313" key="5">
    <source>
        <dbReference type="Proteomes" id="UP000887565"/>
    </source>
</evidence>
<dbReference type="PANTHER" id="PTHR11575">
    <property type="entry name" value="5'-NUCLEOTIDASE-RELATED"/>
    <property type="match status" value="1"/>
</dbReference>
<accession>A0A915IFF6</accession>
<dbReference type="GO" id="GO:0000166">
    <property type="term" value="F:nucleotide binding"/>
    <property type="evidence" value="ECO:0007669"/>
    <property type="project" value="InterPro"/>
</dbReference>
<protein>
    <recommendedName>
        <fullName evidence="2">5'-nucleotidase</fullName>
        <ecNumber evidence="2">3.1.3.5</ecNumber>
    </recommendedName>
</protein>
<dbReference type="GO" id="GO:0046872">
    <property type="term" value="F:metal ion binding"/>
    <property type="evidence" value="ECO:0007669"/>
    <property type="project" value="InterPro"/>
</dbReference>
<dbReference type="GO" id="GO:0009166">
    <property type="term" value="P:nucleotide catabolic process"/>
    <property type="evidence" value="ECO:0007669"/>
    <property type="project" value="InterPro"/>
</dbReference>
<dbReference type="PROSITE" id="PS00786">
    <property type="entry name" value="5_NUCLEOTIDASE_2"/>
    <property type="match status" value="1"/>
</dbReference>
<evidence type="ECO:0000256" key="2">
    <source>
        <dbReference type="ARBA" id="ARBA00012643"/>
    </source>
</evidence>
<name>A0A915IFF6_ROMCU</name>